<name>A0A7T1F1K9_ATRLM</name>
<dbReference type="AlphaFoldDB" id="A0A7T1F1K9"/>
<evidence type="ECO:0000256" key="1">
    <source>
        <dbReference type="SAM" id="MobiDB-lite"/>
    </source>
</evidence>
<accession>A0A7T1F1K9</accession>
<gene>
    <name evidence="2" type="ORF">RT761_00261</name>
</gene>
<evidence type="ECO:0000313" key="2">
    <source>
        <dbReference type="EMBL" id="QPM67073.1"/>
    </source>
</evidence>
<evidence type="ECO:0000313" key="3">
    <source>
        <dbReference type="Proteomes" id="UP000594463"/>
    </source>
</evidence>
<dbReference type="EMBL" id="CP065383">
    <property type="protein sequence ID" value="QPM67073.1"/>
    <property type="molecule type" value="Genomic_DNA"/>
</dbReference>
<keyword evidence="3" id="KW-1185">Reference proteome</keyword>
<organism evidence="2 3">
    <name type="scientific">Atribacter laminatus</name>
    <dbReference type="NCBI Taxonomy" id="2847778"/>
    <lineage>
        <taxon>Bacteria</taxon>
        <taxon>Pseudomonadati</taxon>
        <taxon>Atribacterota</taxon>
        <taxon>Atribacteria</taxon>
        <taxon>Atribacterales</taxon>
        <taxon>Atribacteraceae</taxon>
        <taxon>Atribacter</taxon>
    </lineage>
</organism>
<feature type="region of interest" description="Disordered" evidence="1">
    <location>
        <begin position="74"/>
        <end position="98"/>
    </location>
</feature>
<reference evidence="2 3" key="1">
    <citation type="journal article" date="2021" name="Nat. Commun.">
        <title>Isolation of a member of the candidate phylum Atribacteria reveals a unique cell membrane structure.</title>
        <authorList>
            <person name="Taiki K."/>
            <person name="Nobu M.K."/>
            <person name="Kusada H."/>
            <person name="Meng X.-Y."/>
            <person name="Hosoki N."/>
            <person name="Uematsu K."/>
            <person name="Yoshioka H."/>
            <person name="Kamagata Y."/>
            <person name="Tamaki H."/>
        </authorList>
    </citation>
    <scope>NUCLEOTIDE SEQUENCE [LARGE SCALE GENOMIC DNA]</scope>
    <source>
        <strain evidence="2 3">RT761</strain>
    </source>
</reference>
<proteinExistence type="predicted"/>
<dbReference type="KEGG" id="alam:RT761_00261"/>
<protein>
    <submittedName>
        <fullName evidence="2">Uncharacterized protein</fullName>
    </submittedName>
</protein>
<sequence length="98" mass="11509">MRSSRPQIARAQDVGLKNSFDGIFRKDPMPLIFNQTKMKNIYSRIDNSHLFLAKREEKRGEILFYQGERKRSKVLSHRRRGRTSPPLFAQTMDVKSAK</sequence>
<dbReference type="Proteomes" id="UP000594463">
    <property type="component" value="Chromosome"/>
</dbReference>